<organism evidence="1 2">
    <name type="scientific">Fraxinus pennsylvanica</name>
    <dbReference type="NCBI Taxonomy" id="56036"/>
    <lineage>
        <taxon>Eukaryota</taxon>
        <taxon>Viridiplantae</taxon>
        <taxon>Streptophyta</taxon>
        <taxon>Embryophyta</taxon>
        <taxon>Tracheophyta</taxon>
        <taxon>Spermatophyta</taxon>
        <taxon>Magnoliopsida</taxon>
        <taxon>eudicotyledons</taxon>
        <taxon>Gunneridae</taxon>
        <taxon>Pentapetalae</taxon>
        <taxon>asterids</taxon>
        <taxon>lamiids</taxon>
        <taxon>Lamiales</taxon>
        <taxon>Oleaceae</taxon>
        <taxon>Oleeae</taxon>
        <taxon>Fraxinus</taxon>
    </lineage>
</organism>
<protein>
    <submittedName>
        <fullName evidence="1">Uncharacterized protein</fullName>
    </submittedName>
</protein>
<dbReference type="AlphaFoldDB" id="A0AAD1ZN05"/>
<evidence type="ECO:0000313" key="1">
    <source>
        <dbReference type="EMBL" id="CAI9772369.1"/>
    </source>
</evidence>
<name>A0AAD1ZN05_9LAMI</name>
<dbReference type="EMBL" id="OU503047">
    <property type="protein sequence ID" value="CAI9772369.1"/>
    <property type="molecule type" value="Genomic_DNA"/>
</dbReference>
<gene>
    <name evidence="1" type="ORF">FPE_LOCUS19799</name>
</gene>
<evidence type="ECO:0000313" key="2">
    <source>
        <dbReference type="Proteomes" id="UP000834106"/>
    </source>
</evidence>
<reference evidence="1" key="1">
    <citation type="submission" date="2023-05" db="EMBL/GenBank/DDBJ databases">
        <authorList>
            <person name="Huff M."/>
        </authorList>
    </citation>
    <scope>NUCLEOTIDE SEQUENCE</scope>
</reference>
<keyword evidence="2" id="KW-1185">Reference proteome</keyword>
<proteinExistence type="predicted"/>
<sequence>MNFTFRGSVIIWSKCQPPRVGLVKITPEFSLLQNPIPSTDRAISKINSHSHQPNAFTFGVPNGHHQSIIKILSGRRQGVFWCTSEALRGLLLCRCRLGAGHWKEGRSKKDEDLVEGRENGVSDESSSSAKESRLLVGGREGVFLGLLMAEGFLVVVEVSLIGVMVDDLSYSSSSSSLSSLERWQKLRDLLLLIVVRGGRGRRF</sequence>
<accession>A0AAD1ZN05</accession>
<dbReference type="Proteomes" id="UP000834106">
    <property type="component" value="Chromosome 12"/>
</dbReference>